<accession>A8ZPT2</accession>
<keyword evidence="1" id="KW-0472">Membrane</keyword>
<keyword evidence="1" id="KW-0812">Transmembrane</keyword>
<keyword evidence="2" id="KW-0614">Plasmid</keyword>
<dbReference type="EMBL" id="CP000843">
    <property type="protein sequence ID" value="ABW33046.1"/>
    <property type="molecule type" value="Genomic_DNA"/>
</dbReference>
<dbReference type="AlphaFoldDB" id="A8ZPT2"/>
<gene>
    <name evidence="2" type="ordered locus">AM1_F0139</name>
</gene>
<reference evidence="2 3" key="1">
    <citation type="journal article" date="2008" name="Proc. Natl. Acad. Sci. U.S.A.">
        <title>Niche adaptation and genome expansion in the chlorophyll d-producing cyanobacterium Acaryochloris marina.</title>
        <authorList>
            <person name="Swingley W.D."/>
            <person name="Chen M."/>
            <person name="Cheung P.C."/>
            <person name="Conrad A.L."/>
            <person name="Dejesa L.C."/>
            <person name="Hao J."/>
            <person name="Honchak B.M."/>
            <person name="Karbach L.E."/>
            <person name="Kurdoglu A."/>
            <person name="Lahiri S."/>
            <person name="Mastrian S.D."/>
            <person name="Miyashita H."/>
            <person name="Page L."/>
            <person name="Ramakrishna P."/>
            <person name="Satoh S."/>
            <person name="Sattley W.M."/>
            <person name="Shimada Y."/>
            <person name="Taylor H.L."/>
            <person name="Tomo T."/>
            <person name="Tsuchiya T."/>
            <person name="Wang Z.T."/>
            <person name="Raymond J."/>
            <person name="Mimuro M."/>
            <person name="Blankenship R.E."/>
            <person name="Touchman J.W."/>
        </authorList>
    </citation>
    <scope>NUCLEOTIDE SEQUENCE [LARGE SCALE GENOMIC DNA]</scope>
    <source>
        <strain evidence="3">MBIC 11017</strain>
        <plasmid evidence="3">Plasmid pREB6</plasmid>
    </source>
</reference>
<dbReference type="HOGENOM" id="CLU_2695992_0_0_3"/>
<evidence type="ECO:0000313" key="3">
    <source>
        <dbReference type="Proteomes" id="UP000000268"/>
    </source>
</evidence>
<proteinExistence type="predicted"/>
<dbReference type="KEGG" id="amr:AM1_F0139"/>
<dbReference type="Proteomes" id="UP000000268">
    <property type="component" value="Plasmid pREB6"/>
</dbReference>
<sequence length="73" mass="8354">MNHLFTLLPEVMGRLEVSQSLNLAIDDLWQQTPFSFWFLTATHVSALIAAILFSTGCMRWIKRSTRSLFPPLS</sequence>
<evidence type="ECO:0000256" key="1">
    <source>
        <dbReference type="SAM" id="Phobius"/>
    </source>
</evidence>
<name>A8ZPT2_ACAM1</name>
<keyword evidence="1" id="KW-1133">Transmembrane helix</keyword>
<keyword evidence="3" id="KW-1185">Reference proteome</keyword>
<evidence type="ECO:0000313" key="2">
    <source>
        <dbReference type="EMBL" id="ABW33046.1"/>
    </source>
</evidence>
<protein>
    <submittedName>
        <fullName evidence="2">Uncharacterized protein</fullName>
    </submittedName>
</protein>
<feature type="transmembrane region" description="Helical" evidence="1">
    <location>
        <begin position="36"/>
        <end position="61"/>
    </location>
</feature>
<geneLocation type="plasmid" evidence="2 3">
    <name>pREB6</name>
</geneLocation>
<organism evidence="2 3">
    <name type="scientific">Acaryochloris marina (strain MBIC 11017)</name>
    <dbReference type="NCBI Taxonomy" id="329726"/>
    <lineage>
        <taxon>Bacteria</taxon>
        <taxon>Bacillati</taxon>
        <taxon>Cyanobacteriota</taxon>
        <taxon>Cyanophyceae</taxon>
        <taxon>Acaryochloridales</taxon>
        <taxon>Acaryochloridaceae</taxon>
        <taxon>Acaryochloris</taxon>
    </lineage>
</organism>
<dbReference type="RefSeq" id="WP_012168202.1">
    <property type="nucleotide sequence ID" value="NC_009931.1"/>
</dbReference>